<reference evidence="1 2" key="1">
    <citation type="journal article" date="2018" name="Nat. Ecol. Evol.">
        <title>Pezizomycetes genomes reveal the molecular basis of ectomycorrhizal truffle lifestyle.</title>
        <authorList>
            <person name="Murat C."/>
            <person name="Payen T."/>
            <person name="Noel B."/>
            <person name="Kuo A."/>
            <person name="Morin E."/>
            <person name="Chen J."/>
            <person name="Kohler A."/>
            <person name="Krizsan K."/>
            <person name="Balestrini R."/>
            <person name="Da Silva C."/>
            <person name="Montanini B."/>
            <person name="Hainaut M."/>
            <person name="Levati E."/>
            <person name="Barry K.W."/>
            <person name="Belfiori B."/>
            <person name="Cichocki N."/>
            <person name="Clum A."/>
            <person name="Dockter R.B."/>
            <person name="Fauchery L."/>
            <person name="Guy J."/>
            <person name="Iotti M."/>
            <person name="Le Tacon F."/>
            <person name="Lindquist E.A."/>
            <person name="Lipzen A."/>
            <person name="Malagnac F."/>
            <person name="Mello A."/>
            <person name="Molinier V."/>
            <person name="Miyauchi S."/>
            <person name="Poulain J."/>
            <person name="Riccioni C."/>
            <person name="Rubini A."/>
            <person name="Sitrit Y."/>
            <person name="Splivallo R."/>
            <person name="Traeger S."/>
            <person name="Wang M."/>
            <person name="Zifcakova L."/>
            <person name="Wipf D."/>
            <person name="Zambonelli A."/>
            <person name="Paolocci F."/>
            <person name="Nowrousian M."/>
            <person name="Ottonello S."/>
            <person name="Baldrian P."/>
            <person name="Spatafora J.W."/>
            <person name="Henrissat B."/>
            <person name="Nagy L.G."/>
            <person name="Aury J.M."/>
            <person name="Wincker P."/>
            <person name="Grigoriev I.V."/>
            <person name="Bonfante P."/>
            <person name="Martin F.M."/>
        </authorList>
    </citation>
    <scope>NUCLEOTIDE SEQUENCE [LARGE SCALE GENOMIC DNA]</scope>
    <source>
        <strain evidence="1 2">CCBAS932</strain>
    </source>
</reference>
<gene>
    <name evidence="1" type="ORF">P167DRAFT_520671</name>
</gene>
<evidence type="ECO:0008006" key="3">
    <source>
        <dbReference type="Google" id="ProtNLM"/>
    </source>
</evidence>
<accession>A0A3N4KUN1</accession>
<protein>
    <recommendedName>
        <fullName evidence="3">Arrestin-like N-terminal domain-containing protein</fullName>
    </recommendedName>
</protein>
<sequence>MLSSASSIATRNSVVSSMRSAMQVGKPQITIIVQGEEPSQYNGGLKSYSTLDTIKGEVTIIATTADIRFDDVQITFEGKQRTWMDRMGAIPATSGRTSSTITFLKLTQPMDETLLPHPRILERGRKYTLPFTFVIPDRLLPTACTHTLKNDSVRDAHLQLPPSAGDPSLATDQGCLADDLFPDMTLVSYYIQAKLVRRRESDGKAVSLGDTFRRVRILPIVEELPPVHIEDHPGEYVMRAEKDIKKGLFKGKMGRLTVEAEQPRSLRLSKDSLCPATTMVPVSLWFTPADEALEPPKLGSLTAKLKVLTFYSTSQLSYIPGPSSKNADPSVGYYGESLLLSSRCMEGAKWVKQPLEPGPATTYKTTVLVPITAPKCNELVPSFTSCLMSRSYTLDLSISVQASTHTSPSVSLKLPLQISHPATPSSPVLTVVNQNIDEFFTPRSIAPPEFEQNRSRLPGYSILAGRGVPVRIPSPVGISPGCG</sequence>
<dbReference type="Proteomes" id="UP000277580">
    <property type="component" value="Unassembled WGS sequence"/>
</dbReference>
<evidence type="ECO:0000313" key="1">
    <source>
        <dbReference type="EMBL" id="RPB14226.1"/>
    </source>
</evidence>
<dbReference type="STRING" id="1392247.A0A3N4KUN1"/>
<name>A0A3N4KUN1_9PEZI</name>
<dbReference type="OrthoDB" id="2283785at2759"/>
<evidence type="ECO:0000313" key="2">
    <source>
        <dbReference type="Proteomes" id="UP000277580"/>
    </source>
</evidence>
<keyword evidence="2" id="KW-1185">Reference proteome</keyword>
<dbReference type="PANTHER" id="PTHR31904:SF1">
    <property type="entry name" value="BYPASS OF STOP CODON PROTEIN 5-RELATED"/>
    <property type="match status" value="1"/>
</dbReference>
<dbReference type="Gene3D" id="2.60.40.640">
    <property type="match status" value="1"/>
</dbReference>
<dbReference type="InterPro" id="IPR039634">
    <property type="entry name" value="Bul1-like"/>
</dbReference>
<dbReference type="AlphaFoldDB" id="A0A3N4KUN1"/>
<proteinExistence type="predicted"/>
<dbReference type="PANTHER" id="PTHR31904">
    <property type="entry name" value="BYPASS OF STOP CODON PROTEIN 5-RELATED"/>
    <property type="match status" value="1"/>
</dbReference>
<dbReference type="InterPro" id="IPR014752">
    <property type="entry name" value="Arrestin-like_C"/>
</dbReference>
<dbReference type="InParanoid" id="A0A3N4KUN1"/>
<organism evidence="1 2">
    <name type="scientific">Morchella conica CCBAS932</name>
    <dbReference type="NCBI Taxonomy" id="1392247"/>
    <lineage>
        <taxon>Eukaryota</taxon>
        <taxon>Fungi</taxon>
        <taxon>Dikarya</taxon>
        <taxon>Ascomycota</taxon>
        <taxon>Pezizomycotina</taxon>
        <taxon>Pezizomycetes</taxon>
        <taxon>Pezizales</taxon>
        <taxon>Morchellaceae</taxon>
        <taxon>Morchella</taxon>
    </lineage>
</organism>
<dbReference type="EMBL" id="ML119119">
    <property type="protein sequence ID" value="RPB14226.1"/>
    <property type="molecule type" value="Genomic_DNA"/>
</dbReference>